<name>A0A1V9YL66_ACHHY</name>
<dbReference type="AlphaFoldDB" id="A0A1V9YL66"/>
<dbReference type="InterPro" id="IPR036134">
    <property type="entry name" value="Crypto/Photolyase_FAD-like_sf"/>
</dbReference>
<dbReference type="GO" id="GO:0003904">
    <property type="term" value="F:deoxyribodipyrimidine photo-lyase activity"/>
    <property type="evidence" value="ECO:0007669"/>
    <property type="project" value="TreeGrafter"/>
</dbReference>
<sequence length="326" mass="35398">MKLTAFVGAGLKQDRLPFLRGTVTDGTGNHASHRTRFNYDLHEAIPAANALNQPLRVLFTVNTTATPMSERHLAFHLEGLVDVRAALVRKHIPFHAVHCAAEGPSPVDVVAALGRKASVVAVSPAPVLQVEADVVVHVAIGSKREEYSNGTIRPKFKALLPQYLGPQNVPLALSLPPLNLGASVDELLAHAPDVDRSVARVRPYLGGESTFLADKLLDYETEHNKPDKKDATSNVSPYLRYGNISPVDVALRVPATQGPEPSMTLSRNHMIDEMVVRRELAVNFCWYNRHGGFGSGGEAAGEIRRRTCASIVGRPTGVFEKRGYSI</sequence>
<dbReference type="GO" id="GO:0000719">
    <property type="term" value="P:photoreactive repair"/>
    <property type="evidence" value="ECO:0007669"/>
    <property type="project" value="TreeGrafter"/>
</dbReference>
<dbReference type="EMBL" id="JNBR01001505">
    <property type="protein sequence ID" value="OQR86447.1"/>
    <property type="molecule type" value="Genomic_DNA"/>
</dbReference>
<dbReference type="OrthoDB" id="496749at2759"/>
<reference evidence="1 2" key="1">
    <citation type="journal article" date="2014" name="Genome Biol. Evol.">
        <title>The secreted proteins of Achlya hypogyna and Thraustotheca clavata identify the ancestral oomycete secretome and reveal gene acquisitions by horizontal gene transfer.</title>
        <authorList>
            <person name="Misner I."/>
            <person name="Blouin N."/>
            <person name="Leonard G."/>
            <person name="Richards T.A."/>
            <person name="Lane C.E."/>
        </authorList>
    </citation>
    <scope>NUCLEOTIDE SEQUENCE [LARGE SCALE GENOMIC DNA]</scope>
    <source>
        <strain evidence="1 2">ATCC 48635</strain>
    </source>
</reference>
<proteinExistence type="predicted"/>
<dbReference type="InterPro" id="IPR052219">
    <property type="entry name" value="Photolyase_Class-2"/>
</dbReference>
<dbReference type="STRING" id="1202772.A0A1V9YL66"/>
<protein>
    <submittedName>
        <fullName evidence="1">Uncharacterized protein</fullName>
    </submittedName>
</protein>
<dbReference type="PANTHER" id="PTHR10211:SF0">
    <property type="entry name" value="DEOXYRIBODIPYRIMIDINE PHOTO-LYASE"/>
    <property type="match status" value="1"/>
</dbReference>
<accession>A0A1V9YL66</accession>
<evidence type="ECO:0000313" key="2">
    <source>
        <dbReference type="Proteomes" id="UP000243579"/>
    </source>
</evidence>
<dbReference type="SUPFAM" id="SSF52425">
    <property type="entry name" value="Cryptochrome/photolyase, N-terminal domain"/>
    <property type="match status" value="1"/>
</dbReference>
<gene>
    <name evidence="1" type="ORF">ACHHYP_10530</name>
</gene>
<comment type="caution">
    <text evidence="1">The sequence shown here is derived from an EMBL/GenBank/DDBJ whole genome shotgun (WGS) entry which is preliminary data.</text>
</comment>
<dbReference type="InterPro" id="IPR036155">
    <property type="entry name" value="Crypto/Photolyase_N_sf"/>
</dbReference>
<dbReference type="Gene3D" id="3.40.50.620">
    <property type="entry name" value="HUPs"/>
    <property type="match status" value="1"/>
</dbReference>
<organism evidence="1 2">
    <name type="scientific">Achlya hypogyna</name>
    <name type="common">Oomycete</name>
    <name type="synonym">Protoachlya hypogyna</name>
    <dbReference type="NCBI Taxonomy" id="1202772"/>
    <lineage>
        <taxon>Eukaryota</taxon>
        <taxon>Sar</taxon>
        <taxon>Stramenopiles</taxon>
        <taxon>Oomycota</taxon>
        <taxon>Saprolegniomycetes</taxon>
        <taxon>Saprolegniales</taxon>
        <taxon>Achlyaceae</taxon>
        <taxon>Achlya</taxon>
    </lineage>
</organism>
<dbReference type="Gene3D" id="1.25.40.80">
    <property type="match status" value="1"/>
</dbReference>
<evidence type="ECO:0000313" key="1">
    <source>
        <dbReference type="EMBL" id="OQR86447.1"/>
    </source>
</evidence>
<dbReference type="InterPro" id="IPR014729">
    <property type="entry name" value="Rossmann-like_a/b/a_fold"/>
</dbReference>
<dbReference type="SUPFAM" id="SSF48173">
    <property type="entry name" value="Cryptochrome/photolyase FAD-binding domain"/>
    <property type="match status" value="1"/>
</dbReference>
<dbReference type="PANTHER" id="PTHR10211">
    <property type="entry name" value="DEOXYRIBODIPYRIMIDINE PHOTOLYASE"/>
    <property type="match status" value="1"/>
</dbReference>
<dbReference type="Proteomes" id="UP000243579">
    <property type="component" value="Unassembled WGS sequence"/>
</dbReference>
<keyword evidence="2" id="KW-1185">Reference proteome</keyword>